<dbReference type="EMBL" id="LT554135">
    <property type="protein sequence ID" value="SAM03430.1"/>
    <property type="molecule type" value="Genomic_DNA"/>
</dbReference>
<keyword evidence="6 11" id="KW-0156">Chromatin regulator</keyword>
<dbReference type="CDD" id="cd16859">
    <property type="entry name" value="ING_ING4_5"/>
    <property type="match status" value="1"/>
</dbReference>
<feature type="binding site" evidence="9">
    <location>
        <position position="245"/>
    </location>
    <ligand>
        <name>Zn(2+)</name>
        <dbReference type="ChEBI" id="CHEBI:29105"/>
        <label>2</label>
    </ligand>
</feature>
<dbReference type="Pfam" id="PF12998">
    <property type="entry name" value="ING"/>
    <property type="match status" value="1"/>
</dbReference>
<comment type="similarity">
    <text evidence="2 11">Belongs to the ING family.</text>
</comment>
<dbReference type="PROSITE" id="PS50016">
    <property type="entry name" value="ZF_PHD_2"/>
    <property type="match status" value="1"/>
</dbReference>
<comment type="subunit">
    <text evidence="11">Component of an histone acetyltransferase complex. Interacts with H3K4me3 and to a lesser extent with H3K4me2.</text>
</comment>
<keyword evidence="4 10" id="KW-0863">Zinc-finger</keyword>
<dbReference type="SMART" id="SM01408">
    <property type="entry name" value="ING"/>
    <property type="match status" value="1"/>
</dbReference>
<dbReference type="InterPro" id="IPR024610">
    <property type="entry name" value="ING_N_histone-binding"/>
</dbReference>
<dbReference type="GO" id="GO:0008270">
    <property type="term" value="F:zinc ion binding"/>
    <property type="evidence" value="ECO:0007669"/>
    <property type="project" value="UniProtKB-KW"/>
</dbReference>
<dbReference type="GO" id="GO:0005634">
    <property type="term" value="C:nucleus"/>
    <property type="evidence" value="ECO:0007669"/>
    <property type="project" value="UniProtKB-SubCell"/>
</dbReference>
<evidence type="ECO:0000256" key="5">
    <source>
        <dbReference type="ARBA" id="ARBA00022833"/>
    </source>
</evidence>
<keyword evidence="3 9" id="KW-0479">Metal-binding</keyword>
<keyword evidence="15" id="KW-1185">Reference proteome</keyword>
<dbReference type="FunFam" id="3.30.40.10:FF:000016">
    <property type="entry name" value="Inhibitor of growth protein"/>
    <property type="match status" value="1"/>
</dbReference>
<dbReference type="STRING" id="4829.A0A163L1F5"/>
<feature type="region of interest" description="Disordered" evidence="12">
    <location>
        <begin position="147"/>
        <end position="217"/>
    </location>
</feature>
<evidence type="ECO:0000256" key="12">
    <source>
        <dbReference type="SAM" id="MobiDB-lite"/>
    </source>
</evidence>
<feature type="binding site" evidence="9">
    <location>
        <position position="254"/>
    </location>
    <ligand>
        <name>Zn(2+)</name>
        <dbReference type="ChEBI" id="CHEBI:29105"/>
        <label>1</label>
    </ligand>
</feature>
<feature type="binding site" evidence="9">
    <location>
        <position position="229"/>
    </location>
    <ligand>
        <name>Zn(2+)</name>
        <dbReference type="ChEBI" id="CHEBI:29105"/>
        <label>1</label>
    </ligand>
</feature>
<dbReference type="CDD" id="cd15505">
    <property type="entry name" value="PHD_ING"/>
    <property type="match status" value="1"/>
</dbReference>
<dbReference type="PANTHER" id="PTHR10333">
    <property type="entry name" value="INHIBITOR OF GROWTH PROTEIN"/>
    <property type="match status" value="1"/>
</dbReference>
<gene>
    <name evidence="14" type="primary">ABSGL_09259.1 scaffold 10873</name>
</gene>
<dbReference type="SMART" id="SM00249">
    <property type="entry name" value="PHD"/>
    <property type="match status" value="1"/>
</dbReference>
<dbReference type="SUPFAM" id="SSF57903">
    <property type="entry name" value="FYVE/PHD zinc finger"/>
    <property type="match status" value="1"/>
</dbReference>
<reference evidence="14" key="1">
    <citation type="submission" date="2016-04" db="EMBL/GenBank/DDBJ databases">
        <authorList>
            <person name="Evans L.H."/>
            <person name="Alamgir A."/>
            <person name="Owens N."/>
            <person name="Weber N.D."/>
            <person name="Virtaneva K."/>
            <person name="Barbian K."/>
            <person name="Babar A."/>
            <person name="Rosenke K."/>
        </authorList>
    </citation>
    <scope>NUCLEOTIDE SEQUENCE [LARGE SCALE GENOMIC DNA]</scope>
    <source>
        <strain evidence="14">CBS 101.48</strain>
    </source>
</reference>
<dbReference type="Gene3D" id="6.10.140.1740">
    <property type="match status" value="1"/>
</dbReference>
<evidence type="ECO:0000313" key="14">
    <source>
        <dbReference type="EMBL" id="SAM03430.1"/>
    </source>
</evidence>
<dbReference type="GO" id="GO:0006355">
    <property type="term" value="P:regulation of DNA-templated transcription"/>
    <property type="evidence" value="ECO:0007669"/>
    <property type="project" value="TreeGrafter"/>
</dbReference>
<dbReference type="InterPro" id="IPR028651">
    <property type="entry name" value="ING_fam"/>
</dbReference>
<dbReference type="InterPro" id="IPR019787">
    <property type="entry name" value="Znf_PHD-finger"/>
</dbReference>
<feature type="site" description="Histone H3K4me3 binding" evidence="8">
    <location>
        <position position="237"/>
    </location>
</feature>
<feature type="binding site" evidence="9">
    <location>
        <position position="270"/>
    </location>
    <ligand>
        <name>Zn(2+)</name>
        <dbReference type="ChEBI" id="CHEBI:29105"/>
        <label>2</label>
    </ligand>
</feature>
<feature type="site" description="Histone H3K4me3 binding" evidence="8">
    <location>
        <position position="249"/>
    </location>
</feature>
<dbReference type="InParanoid" id="A0A163L1F5"/>
<evidence type="ECO:0000256" key="4">
    <source>
        <dbReference type="ARBA" id="ARBA00022771"/>
    </source>
</evidence>
<feature type="compositionally biased region" description="Basic and acidic residues" evidence="12">
    <location>
        <begin position="147"/>
        <end position="162"/>
    </location>
</feature>
<feature type="binding site" evidence="9">
    <location>
        <position position="267"/>
    </location>
    <ligand>
        <name>Zn(2+)</name>
        <dbReference type="ChEBI" id="CHEBI:29105"/>
        <label>2</label>
    </ligand>
</feature>
<dbReference type="InterPro" id="IPR011011">
    <property type="entry name" value="Znf_FYVE_PHD"/>
</dbReference>
<evidence type="ECO:0000256" key="8">
    <source>
        <dbReference type="PIRSR" id="PIRSR628651-50"/>
    </source>
</evidence>
<comment type="function">
    <text evidence="11">Component of an histone acetyltransferase complex.</text>
</comment>
<proteinExistence type="inferred from homology"/>
<comment type="domain">
    <text evidence="11">The PHD-type zinc finger mediates the binding to H3K4me3.</text>
</comment>
<feature type="site" description="Histone H3K4me3 binding" evidence="8">
    <location>
        <position position="226"/>
    </location>
</feature>
<keyword evidence="7 11" id="KW-0539">Nucleus</keyword>
<keyword evidence="5 9" id="KW-0862">Zinc</keyword>
<dbReference type="InterPro" id="IPR019786">
    <property type="entry name" value="Zinc_finger_PHD-type_CS"/>
</dbReference>
<protein>
    <recommendedName>
        <fullName evidence="11">Chromatin modification-related protein</fullName>
    </recommendedName>
</protein>
<feature type="binding site" evidence="9">
    <location>
        <position position="227"/>
    </location>
    <ligand>
        <name>Zn(2+)</name>
        <dbReference type="ChEBI" id="CHEBI:29105"/>
        <label>1</label>
    </ligand>
</feature>
<evidence type="ECO:0000256" key="7">
    <source>
        <dbReference type="ARBA" id="ARBA00023242"/>
    </source>
</evidence>
<dbReference type="OrthoDB" id="5411773at2759"/>
<feature type="compositionally biased region" description="Basic and acidic residues" evidence="12">
    <location>
        <begin position="185"/>
        <end position="199"/>
    </location>
</feature>
<feature type="site" description="Histone H3K4me3 binding" evidence="8">
    <location>
        <position position="241"/>
    </location>
</feature>
<dbReference type="OMA" id="HKHSFTN"/>
<evidence type="ECO:0000259" key="13">
    <source>
        <dbReference type="PROSITE" id="PS50016"/>
    </source>
</evidence>
<comment type="subcellular location">
    <subcellularLocation>
        <location evidence="1 11">Nucleus</location>
    </subcellularLocation>
</comment>
<dbReference type="InterPro" id="IPR013083">
    <property type="entry name" value="Znf_RING/FYVE/PHD"/>
</dbReference>
<evidence type="ECO:0000256" key="11">
    <source>
        <dbReference type="RuleBase" id="RU361213"/>
    </source>
</evidence>
<evidence type="ECO:0000256" key="6">
    <source>
        <dbReference type="ARBA" id="ARBA00022853"/>
    </source>
</evidence>
<dbReference type="GO" id="GO:0006325">
    <property type="term" value="P:chromatin organization"/>
    <property type="evidence" value="ECO:0007669"/>
    <property type="project" value="UniProtKB-KW"/>
</dbReference>
<evidence type="ECO:0000256" key="1">
    <source>
        <dbReference type="ARBA" id="ARBA00004123"/>
    </source>
</evidence>
<feature type="binding site" evidence="9">
    <location>
        <position position="240"/>
    </location>
    <ligand>
        <name>Zn(2+)</name>
        <dbReference type="ChEBI" id="CHEBI:29105"/>
        <label>2</label>
    </ligand>
</feature>
<evidence type="ECO:0000256" key="2">
    <source>
        <dbReference type="ARBA" id="ARBA00010210"/>
    </source>
</evidence>
<feature type="domain" description="PHD-type" evidence="13">
    <location>
        <begin position="224"/>
        <end position="273"/>
    </location>
</feature>
<evidence type="ECO:0000256" key="9">
    <source>
        <dbReference type="PIRSR" id="PIRSR628651-51"/>
    </source>
</evidence>
<dbReference type="InterPro" id="IPR001965">
    <property type="entry name" value="Znf_PHD"/>
</dbReference>
<dbReference type="FunCoup" id="A0A163L1F5">
    <property type="interactions" value="147"/>
</dbReference>
<evidence type="ECO:0000256" key="3">
    <source>
        <dbReference type="ARBA" id="ARBA00022723"/>
    </source>
</evidence>
<evidence type="ECO:0000256" key="10">
    <source>
        <dbReference type="PROSITE-ProRule" id="PRU00146"/>
    </source>
</evidence>
<dbReference type="AlphaFoldDB" id="A0A163L1F5"/>
<dbReference type="PANTHER" id="PTHR10333:SF42">
    <property type="entry name" value="INHIBITOR OF GROWTH PROTEIN 5"/>
    <property type="match status" value="1"/>
</dbReference>
<name>A0A163L1F5_ABSGL</name>
<dbReference type="Proteomes" id="UP000078561">
    <property type="component" value="Unassembled WGS sequence"/>
</dbReference>
<feature type="binding site" evidence="9">
    <location>
        <position position="251"/>
    </location>
    <ligand>
        <name>Zn(2+)</name>
        <dbReference type="ChEBI" id="CHEBI:29105"/>
        <label>1</label>
    </ligand>
</feature>
<dbReference type="Gene3D" id="3.30.40.10">
    <property type="entry name" value="Zinc/RING finger domain, C3HC4 (zinc finger)"/>
    <property type="match status" value="1"/>
</dbReference>
<organism evidence="14">
    <name type="scientific">Absidia glauca</name>
    <name type="common">Pin mould</name>
    <dbReference type="NCBI Taxonomy" id="4829"/>
    <lineage>
        <taxon>Eukaryota</taxon>
        <taxon>Fungi</taxon>
        <taxon>Fungi incertae sedis</taxon>
        <taxon>Mucoromycota</taxon>
        <taxon>Mucoromycotina</taxon>
        <taxon>Mucoromycetes</taxon>
        <taxon>Mucorales</taxon>
        <taxon>Cunninghamellaceae</taxon>
        <taxon>Absidia</taxon>
    </lineage>
</organism>
<dbReference type="PROSITE" id="PS01359">
    <property type="entry name" value="ZF_PHD_1"/>
    <property type="match status" value="1"/>
</dbReference>
<sequence length="280" mass="31978">MRLPAISKHVHQLSYLDDYIDTIEALPLELQRNFTLMRELDGYAQELMEAVATQAVDLIDHIKEMDPDQRHEKLRKLDIVLLETLKRGEEKVALAKSTFDAVDRHCNRLDANLVRLEEEHPVGKLRITSYPGLEPSSRNLRMKLNEKSLKRLDRKDMKGAEKKVKKRKMKDVNGSPPPGSVIRTAQKEPRAPKVQDKSRPFSNAGKSGKKSSSSNEMNIDPNEPLYCYCQQVSFGEMVACDNADCDIEWFHLACVDLKTVPKGKWYCDNCTGKPKGKQRK</sequence>
<evidence type="ECO:0000313" key="15">
    <source>
        <dbReference type="Proteomes" id="UP000078561"/>
    </source>
</evidence>
<accession>A0A163L1F5</accession>